<dbReference type="RefSeq" id="WP_231012361.1">
    <property type="nucleotide sequence ID" value="NZ_BAAAEW010000007.1"/>
</dbReference>
<dbReference type="InterPro" id="IPR029058">
    <property type="entry name" value="AB_hydrolase_fold"/>
</dbReference>
<dbReference type="EMBL" id="BAAAEW010000007">
    <property type="protein sequence ID" value="GAA0747656.1"/>
    <property type="molecule type" value="Genomic_DNA"/>
</dbReference>
<feature type="domain" description="BD-FAE-like" evidence="2">
    <location>
        <begin position="83"/>
        <end position="187"/>
    </location>
</feature>
<evidence type="ECO:0000259" key="2">
    <source>
        <dbReference type="Pfam" id="PF20434"/>
    </source>
</evidence>
<keyword evidence="4" id="KW-1185">Reference proteome</keyword>
<name>A0ABP3V4Z3_9BURK</name>
<dbReference type="InterPro" id="IPR049492">
    <property type="entry name" value="BD-FAE-like_dom"/>
</dbReference>
<evidence type="ECO:0000313" key="4">
    <source>
        <dbReference type="Proteomes" id="UP001500279"/>
    </source>
</evidence>
<dbReference type="GO" id="GO:0016787">
    <property type="term" value="F:hydrolase activity"/>
    <property type="evidence" value="ECO:0007669"/>
    <property type="project" value="UniProtKB-KW"/>
</dbReference>
<dbReference type="PANTHER" id="PTHR48081">
    <property type="entry name" value="AB HYDROLASE SUPERFAMILY PROTEIN C4A8.06C"/>
    <property type="match status" value="1"/>
</dbReference>
<comment type="caution">
    <text evidence="3">The sequence shown here is derived from an EMBL/GenBank/DDBJ whole genome shotgun (WGS) entry which is preliminary data.</text>
</comment>
<dbReference type="Gene3D" id="3.40.50.1820">
    <property type="entry name" value="alpha/beta hydrolase"/>
    <property type="match status" value="1"/>
</dbReference>
<sequence>MSLVRKRFILRGGLAALGASLLMPVFAGPLKDAIVDRMLTRKLEQAQEGGAAAMEGQMLPVPLPPGARLEKDFSYGSDPAQKMDIYIPQHTGLAPVIFMVHGGAWMVGDKGMSKVIINKAARWLPKGYVIVSVNYPMLPNSPVDQQARDVAKALSVAQANAVSWGADASRFVLMGHSAGAHLVTLLSADPQIAYGAGAKPWLGTVSLDSASMDVVKTMEDKHYSFYDKVFGSDPNFWRQVSPYHRLTKAPPGPVLMVCGTGRADSCPQAQAFAQKVISLGGKATVLPQGMNHGDINGKLGEPGAYTDTVENFLRSLGVS</sequence>
<evidence type="ECO:0000256" key="1">
    <source>
        <dbReference type="ARBA" id="ARBA00022801"/>
    </source>
</evidence>
<dbReference type="SUPFAM" id="SSF53474">
    <property type="entry name" value="alpha/beta-Hydrolases"/>
    <property type="match status" value="1"/>
</dbReference>
<proteinExistence type="predicted"/>
<dbReference type="Proteomes" id="UP001500279">
    <property type="component" value="Unassembled WGS sequence"/>
</dbReference>
<dbReference type="Pfam" id="PF20434">
    <property type="entry name" value="BD-FAE"/>
    <property type="match status" value="1"/>
</dbReference>
<keyword evidence="1 3" id="KW-0378">Hydrolase</keyword>
<dbReference type="PANTHER" id="PTHR48081:SF33">
    <property type="entry name" value="KYNURENINE FORMAMIDASE"/>
    <property type="match status" value="1"/>
</dbReference>
<reference evidence="4" key="1">
    <citation type="journal article" date="2019" name="Int. J. Syst. Evol. Microbiol.">
        <title>The Global Catalogue of Microorganisms (GCM) 10K type strain sequencing project: providing services to taxonomists for standard genome sequencing and annotation.</title>
        <authorList>
            <consortium name="The Broad Institute Genomics Platform"/>
            <consortium name="The Broad Institute Genome Sequencing Center for Infectious Disease"/>
            <person name="Wu L."/>
            <person name="Ma J."/>
        </authorList>
    </citation>
    <scope>NUCLEOTIDE SEQUENCE [LARGE SCALE GENOMIC DNA]</scope>
    <source>
        <strain evidence="4">JCM 15503</strain>
    </source>
</reference>
<dbReference type="InterPro" id="IPR050300">
    <property type="entry name" value="GDXG_lipolytic_enzyme"/>
</dbReference>
<organism evidence="3 4">
    <name type="scientific">Ideonella azotifigens</name>
    <dbReference type="NCBI Taxonomy" id="513160"/>
    <lineage>
        <taxon>Bacteria</taxon>
        <taxon>Pseudomonadati</taxon>
        <taxon>Pseudomonadota</taxon>
        <taxon>Betaproteobacteria</taxon>
        <taxon>Burkholderiales</taxon>
        <taxon>Sphaerotilaceae</taxon>
        <taxon>Ideonella</taxon>
    </lineage>
</organism>
<accession>A0ABP3V4Z3</accession>
<protein>
    <submittedName>
        <fullName evidence="3">Alpha/beta hydrolase</fullName>
    </submittedName>
</protein>
<evidence type="ECO:0000313" key="3">
    <source>
        <dbReference type="EMBL" id="GAA0747656.1"/>
    </source>
</evidence>
<gene>
    <name evidence="3" type="ORF">GCM10009107_16380</name>
</gene>